<feature type="compositionally biased region" description="Pro residues" evidence="7">
    <location>
        <begin position="19"/>
        <end position="31"/>
    </location>
</feature>
<feature type="region of interest" description="Disordered" evidence="7">
    <location>
        <begin position="1"/>
        <end position="141"/>
    </location>
</feature>
<name>A0A4X1UHH9_PIG</name>
<dbReference type="Gene3D" id="1.25.40.190">
    <property type="entry name" value="Actin-related protein 2/3 complex subunit 5"/>
    <property type="match status" value="1"/>
</dbReference>
<feature type="compositionally biased region" description="Basic and acidic residues" evidence="7">
    <location>
        <begin position="65"/>
        <end position="77"/>
    </location>
</feature>
<dbReference type="InterPro" id="IPR036743">
    <property type="entry name" value="ARPC5_sf"/>
</dbReference>
<comment type="similarity">
    <text evidence="2 6">Belongs to the ARPC5 family.</text>
</comment>
<reference evidence="8" key="2">
    <citation type="submission" date="2025-08" db="UniProtKB">
        <authorList>
            <consortium name="Ensembl"/>
        </authorList>
    </citation>
    <scope>IDENTIFICATION</scope>
</reference>
<proteinExistence type="inferred from homology"/>
<comment type="subcellular location">
    <subcellularLocation>
        <location evidence="1">Cytoplasm</location>
        <location evidence="1">Cytoskeleton</location>
    </subcellularLocation>
</comment>
<reference evidence="8 9" key="1">
    <citation type="submission" date="2017-08" db="EMBL/GenBank/DDBJ databases">
        <title>USMARCv1.0.</title>
        <authorList>
            <person name="Hannum G.I."/>
            <person name="Koren S."/>
            <person name="Schroeder S.G."/>
            <person name="Chin S.C."/>
            <person name="Nonneman D.J."/>
            <person name="Becker S.A."/>
            <person name="Rosen B.D."/>
            <person name="Bickhart D.M."/>
            <person name="Putnam N.H."/>
            <person name="Green R.E."/>
            <person name="Tuggle C.K."/>
            <person name="Liu H."/>
            <person name="Rohrer G.A."/>
            <person name="Warr A."/>
            <person name="Hall R."/>
            <person name="Kim K."/>
            <person name="Hume D.A."/>
            <person name="Talbot R."/>
            <person name="Chow W."/>
            <person name="Howe K."/>
            <person name="Schwartz A.S."/>
            <person name="Watson M."/>
            <person name="Archibald A.L."/>
            <person name="Phillippy A.M."/>
            <person name="Smith T.P.L."/>
        </authorList>
    </citation>
    <scope>NUCLEOTIDE SEQUENCE [LARGE SCALE GENOMIC DNA]</scope>
</reference>
<dbReference type="Proteomes" id="UP000314985">
    <property type="component" value="Chromosome 1"/>
</dbReference>
<evidence type="ECO:0000256" key="6">
    <source>
        <dbReference type="RuleBase" id="RU004301"/>
    </source>
</evidence>
<keyword evidence="4" id="KW-0009">Actin-binding</keyword>
<dbReference type="GO" id="GO:0034314">
    <property type="term" value="P:Arp2/3 complex-mediated actin nucleation"/>
    <property type="evidence" value="ECO:0007669"/>
    <property type="project" value="InterPro"/>
</dbReference>
<organism evidence="8 9">
    <name type="scientific">Sus scrofa</name>
    <name type="common">Pig</name>
    <dbReference type="NCBI Taxonomy" id="9823"/>
    <lineage>
        <taxon>Eukaryota</taxon>
        <taxon>Metazoa</taxon>
        <taxon>Chordata</taxon>
        <taxon>Craniata</taxon>
        <taxon>Vertebrata</taxon>
        <taxon>Euteleostomi</taxon>
        <taxon>Mammalia</taxon>
        <taxon>Eutheria</taxon>
        <taxon>Laurasiatheria</taxon>
        <taxon>Artiodactyla</taxon>
        <taxon>Suina</taxon>
        <taxon>Suidae</taxon>
        <taxon>Sus</taxon>
    </lineage>
</organism>
<keyword evidence="5 6" id="KW-0206">Cytoskeleton</keyword>
<evidence type="ECO:0000256" key="1">
    <source>
        <dbReference type="ARBA" id="ARBA00004245"/>
    </source>
</evidence>
<dbReference type="FunFam" id="1.25.40.190:FF:000001">
    <property type="entry name" value="Actin-related protein 2/3 complex subunit 5"/>
    <property type="match status" value="1"/>
</dbReference>
<dbReference type="SUPFAM" id="SSF69103">
    <property type="entry name" value="Arp2/3 complex 16 kDa subunit ARPC5"/>
    <property type="match status" value="1"/>
</dbReference>
<dbReference type="PANTHER" id="PTHR12644">
    <property type="entry name" value="ARP2/3 COMPLEX 16 KD SUBUNIT P16-ARC"/>
    <property type="match status" value="1"/>
</dbReference>
<dbReference type="Pfam" id="PF04699">
    <property type="entry name" value="P16-Arc"/>
    <property type="match status" value="1"/>
</dbReference>
<evidence type="ECO:0000256" key="5">
    <source>
        <dbReference type="ARBA" id="ARBA00023212"/>
    </source>
</evidence>
<keyword evidence="3" id="KW-0963">Cytoplasm</keyword>
<dbReference type="Ensembl" id="ENSSSCT00070032917.1">
    <property type="protein sequence ID" value="ENSSSCP00070027483.1"/>
    <property type="gene ID" value="ENSSSCG00070016696.1"/>
</dbReference>
<comment type="function">
    <text evidence="6">Functions as component of the Arp2/3 complex which is involved in regulation of actin polymerization and together with an activating nucleation-promoting factor (NPF) mediates the formation of branched actin networks. Arp2/3 complex plays a critical role in the control of cell morphogenesis via the modulation of cell polarity development.</text>
</comment>
<protein>
    <recommendedName>
        <fullName evidence="6">Actin-related protein 2/3 complex subunit 5</fullName>
    </recommendedName>
</protein>
<feature type="compositionally biased region" description="Polar residues" evidence="7">
    <location>
        <begin position="1"/>
        <end position="18"/>
    </location>
</feature>
<evidence type="ECO:0000256" key="4">
    <source>
        <dbReference type="ARBA" id="ARBA00023203"/>
    </source>
</evidence>
<dbReference type="AlphaFoldDB" id="A0A4X1UHH9"/>
<dbReference type="GO" id="GO:0005885">
    <property type="term" value="C:Arp2/3 protein complex"/>
    <property type="evidence" value="ECO:0007669"/>
    <property type="project" value="InterPro"/>
</dbReference>
<accession>A0A4X1UHH9</accession>
<evidence type="ECO:0000313" key="9">
    <source>
        <dbReference type="Proteomes" id="UP000314985"/>
    </source>
</evidence>
<dbReference type="GO" id="GO:0030833">
    <property type="term" value="P:regulation of actin filament polymerization"/>
    <property type="evidence" value="ECO:0007669"/>
    <property type="project" value="InterPro"/>
</dbReference>
<sequence>IWSNALSNAVGDDTQSPRPCTPSPLPEPGAPPVQERSRRRVQLWRRPGAEPSRDWAPVSQSGRLRLHEDRSPGESHKAVFQNSFSALPATPRPSLLPALPVPAWSGSGRAAAAARGGGGGGAGSPLPAPEPEPVPSGVEWRSAPERSWLSGRRAPAMARNTLSSRFRRVDIDEFDENKFVDEQEEAAAAAAEPGPDPSEVDGLLRQGDMLRAFHAALRNSPVNTKNQAVKERAQGVVLKVLTNFKSSEIEQAVQSLDRNGIDLLMKYIYKGFEKPTENSSAVLLQWHEKALAVGGLGSIIRVLTARKTV</sequence>
<evidence type="ECO:0000256" key="3">
    <source>
        <dbReference type="ARBA" id="ARBA00022490"/>
    </source>
</evidence>
<feature type="compositionally biased region" description="Low complexity" evidence="7">
    <location>
        <begin position="102"/>
        <end position="114"/>
    </location>
</feature>
<evidence type="ECO:0000256" key="7">
    <source>
        <dbReference type="SAM" id="MobiDB-lite"/>
    </source>
</evidence>
<dbReference type="InterPro" id="IPR006789">
    <property type="entry name" value="ARPC5"/>
</dbReference>
<evidence type="ECO:0000256" key="2">
    <source>
        <dbReference type="ARBA" id="ARBA00006084"/>
    </source>
</evidence>
<evidence type="ECO:0000313" key="8">
    <source>
        <dbReference type="Ensembl" id="ENSSSCP00070027483.1"/>
    </source>
</evidence>
<dbReference type="GO" id="GO:0003779">
    <property type="term" value="F:actin binding"/>
    <property type="evidence" value="ECO:0007669"/>
    <property type="project" value="UniProtKB-KW"/>
</dbReference>